<sequence length="382" mass="42928">MKIAHIICTFPPYKGGMGNSAFHFARITSELGHDVTVFSPDYLNLEYSDSEKFKIVRLKPFFKYGNAAVLPQLTWKLSAFDIVHFHYPFYGADLFVLLAKIFNRKIKLITHYHMDNVAPGIKGLIFHIGRNILFPLIAKNSVFLTCASVDYVEHSKIAMIYQRDKTKWRTVPFGVDIDKFNGDKDTEKDQLSKTILFVAALDKAHYFKGLENLINATKNLIEDAQIINSNITVKLDIVGGGNMLEYYKDIAQQLGISANINFAGRVEDEQLVEHYKDCDVFTLPSINQGEAFGMVLLEAMASGKPVIASNLPGVRSVFTDKAEGLLVEPDDISDLTEKLKRILLDDGLANKMGEAGRNLAKKEYAWSVISKKLDNVYQEVSN</sequence>
<reference evidence="3 4" key="1">
    <citation type="journal article" date="2015" name="Nature">
        <title>rRNA introns, odd ribosomes, and small enigmatic genomes across a large radiation of phyla.</title>
        <authorList>
            <person name="Brown C.T."/>
            <person name="Hug L.A."/>
            <person name="Thomas B.C."/>
            <person name="Sharon I."/>
            <person name="Castelle C.J."/>
            <person name="Singh A."/>
            <person name="Wilkins M.J."/>
            <person name="Williams K.H."/>
            <person name="Banfield J.F."/>
        </authorList>
    </citation>
    <scope>NUCLEOTIDE SEQUENCE [LARGE SCALE GENOMIC DNA]</scope>
</reference>
<protein>
    <submittedName>
        <fullName evidence="3">Glycosyltransferase</fullName>
    </submittedName>
</protein>
<dbReference type="InterPro" id="IPR050194">
    <property type="entry name" value="Glycosyltransferase_grp1"/>
</dbReference>
<evidence type="ECO:0000313" key="3">
    <source>
        <dbReference type="EMBL" id="KKR31292.1"/>
    </source>
</evidence>
<dbReference type="SUPFAM" id="SSF53756">
    <property type="entry name" value="UDP-Glycosyltransferase/glycogen phosphorylase"/>
    <property type="match status" value="1"/>
</dbReference>
<dbReference type="CDD" id="cd03801">
    <property type="entry name" value="GT4_PimA-like"/>
    <property type="match status" value="1"/>
</dbReference>
<dbReference type="Pfam" id="PF00534">
    <property type="entry name" value="Glycos_transf_1"/>
    <property type="match status" value="1"/>
</dbReference>
<name>A0A0G0T0D4_9BACT</name>
<evidence type="ECO:0000259" key="2">
    <source>
        <dbReference type="Pfam" id="PF13439"/>
    </source>
</evidence>
<comment type="caution">
    <text evidence="3">The sequence shown here is derived from an EMBL/GenBank/DDBJ whole genome shotgun (WGS) entry which is preliminary data.</text>
</comment>
<organism evidence="3 4">
    <name type="scientific">Candidatus Falkowbacteria bacterium GW2011_GWF2_39_8</name>
    <dbReference type="NCBI Taxonomy" id="1618642"/>
    <lineage>
        <taxon>Bacteria</taxon>
        <taxon>Candidatus Falkowiibacteriota</taxon>
    </lineage>
</organism>
<proteinExistence type="predicted"/>
<dbReference type="Gene3D" id="3.40.50.2000">
    <property type="entry name" value="Glycogen Phosphorylase B"/>
    <property type="match status" value="2"/>
</dbReference>
<dbReference type="Proteomes" id="UP000034137">
    <property type="component" value="Unassembled WGS sequence"/>
</dbReference>
<dbReference type="PANTHER" id="PTHR45947">
    <property type="entry name" value="SULFOQUINOVOSYL TRANSFERASE SQD2"/>
    <property type="match status" value="1"/>
</dbReference>
<dbReference type="Pfam" id="PF13439">
    <property type="entry name" value="Glyco_transf_4"/>
    <property type="match status" value="1"/>
</dbReference>
<dbReference type="AlphaFoldDB" id="A0A0G0T0D4"/>
<dbReference type="InterPro" id="IPR001296">
    <property type="entry name" value="Glyco_trans_1"/>
</dbReference>
<gene>
    <name evidence="3" type="ORF">UT64_C0066G0005</name>
</gene>
<feature type="domain" description="Glycosyltransferase subfamily 4-like N-terminal" evidence="2">
    <location>
        <begin position="15"/>
        <end position="178"/>
    </location>
</feature>
<evidence type="ECO:0000259" key="1">
    <source>
        <dbReference type="Pfam" id="PF00534"/>
    </source>
</evidence>
<dbReference type="EMBL" id="LBXO01000066">
    <property type="protein sequence ID" value="KKR31292.1"/>
    <property type="molecule type" value="Genomic_DNA"/>
</dbReference>
<keyword evidence="3" id="KW-0808">Transferase</keyword>
<feature type="domain" description="Glycosyl transferase family 1" evidence="1">
    <location>
        <begin position="184"/>
        <end position="358"/>
    </location>
</feature>
<dbReference type="GO" id="GO:0016757">
    <property type="term" value="F:glycosyltransferase activity"/>
    <property type="evidence" value="ECO:0007669"/>
    <property type="project" value="InterPro"/>
</dbReference>
<accession>A0A0G0T0D4</accession>
<dbReference type="PANTHER" id="PTHR45947:SF3">
    <property type="entry name" value="SULFOQUINOVOSYL TRANSFERASE SQD2"/>
    <property type="match status" value="1"/>
</dbReference>
<evidence type="ECO:0000313" key="4">
    <source>
        <dbReference type="Proteomes" id="UP000034137"/>
    </source>
</evidence>
<dbReference type="InterPro" id="IPR028098">
    <property type="entry name" value="Glyco_trans_4-like_N"/>
</dbReference>